<reference evidence="2 3" key="1">
    <citation type="submission" date="2019-05" db="EMBL/GenBank/DDBJ databases">
        <title>Another draft genome of Portunus trituberculatus and its Hox gene families provides insights of decapod evolution.</title>
        <authorList>
            <person name="Jeong J.-H."/>
            <person name="Song I."/>
            <person name="Kim S."/>
            <person name="Choi T."/>
            <person name="Kim D."/>
            <person name="Ryu S."/>
            <person name="Kim W."/>
        </authorList>
    </citation>
    <scope>NUCLEOTIDE SEQUENCE [LARGE SCALE GENOMIC DNA]</scope>
    <source>
        <tissue evidence="2">Muscle</tissue>
    </source>
</reference>
<proteinExistence type="predicted"/>
<dbReference type="EMBL" id="VSRR010000268">
    <property type="protein sequence ID" value="MPC13253.1"/>
    <property type="molecule type" value="Genomic_DNA"/>
</dbReference>
<organism evidence="2 3">
    <name type="scientific">Portunus trituberculatus</name>
    <name type="common">Swimming crab</name>
    <name type="synonym">Neptunus trituberculatus</name>
    <dbReference type="NCBI Taxonomy" id="210409"/>
    <lineage>
        <taxon>Eukaryota</taxon>
        <taxon>Metazoa</taxon>
        <taxon>Ecdysozoa</taxon>
        <taxon>Arthropoda</taxon>
        <taxon>Crustacea</taxon>
        <taxon>Multicrustacea</taxon>
        <taxon>Malacostraca</taxon>
        <taxon>Eumalacostraca</taxon>
        <taxon>Eucarida</taxon>
        <taxon>Decapoda</taxon>
        <taxon>Pleocyemata</taxon>
        <taxon>Brachyura</taxon>
        <taxon>Eubrachyura</taxon>
        <taxon>Portunoidea</taxon>
        <taxon>Portunidae</taxon>
        <taxon>Portuninae</taxon>
        <taxon>Portunus</taxon>
    </lineage>
</organism>
<dbReference type="Proteomes" id="UP000324222">
    <property type="component" value="Unassembled WGS sequence"/>
</dbReference>
<feature type="compositionally biased region" description="Polar residues" evidence="1">
    <location>
        <begin position="73"/>
        <end position="83"/>
    </location>
</feature>
<feature type="compositionally biased region" description="Pro residues" evidence="1">
    <location>
        <begin position="92"/>
        <end position="104"/>
    </location>
</feature>
<name>A0A5B7D0K0_PORTR</name>
<dbReference type="AlphaFoldDB" id="A0A5B7D0K0"/>
<evidence type="ECO:0000256" key="1">
    <source>
        <dbReference type="SAM" id="MobiDB-lite"/>
    </source>
</evidence>
<accession>A0A5B7D0K0</accession>
<evidence type="ECO:0000313" key="3">
    <source>
        <dbReference type="Proteomes" id="UP000324222"/>
    </source>
</evidence>
<evidence type="ECO:0000313" key="2">
    <source>
        <dbReference type="EMBL" id="MPC13253.1"/>
    </source>
</evidence>
<keyword evidence="3" id="KW-1185">Reference proteome</keyword>
<sequence>MLDIWSSLSEENNCPSEDLRLSRRPLAAALTISTRLRINVTTSTNRHTSTLTIVTLGGEQCGDSGIIYVVHGSRNSTPASSQPPRLAKPAFWPRPPEPPRPPDPLMAAEVRHPELRSPDMSSLGRQRHTVTL</sequence>
<protein>
    <submittedName>
        <fullName evidence="2">Uncharacterized protein</fullName>
    </submittedName>
</protein>
<comment type="caution">
    <text evidence="2">The sequence shown here is derived from an EMBL/GenBank/DDBJ whole genome shotgun (WGS) entry which is preliminary data.</text>
</comment>
<gene>
    <name evidence="2" type="ORF">E2C01_005979</name>
</gene>
<feature type="region of interest" description="Disordered" evidence="1">
    <location>
        <begin position="73"/>
        <end position="132"/>
    </location>
</feature>